<keyword evidence="4 6" id="KW-1133">Transmembrane helix</keyword>
<protein>
    <recommendedName>
        <fullName evidence="7">Type II secretion system protein GspG C-terminal domain-containing protein</fullName>
    </recommendedName>
</protein>
<dbReference type="Pfam" id="PF08334">
    <property type="entry name" value="T2SSG"/>
    <property type="match status" value="1"/>
</dbReference>
<dbReference type="PANTHER" id="PTHR30093:SF44">
    <property type="entry name" value="TYPE II SECRETION SYSTEM CORE PROTEIN G"/>
    <property type="match status" value="1"/>
</dbReference>
<dbReference type="PROSITE" id="PS00409">
    <property type="entry name" value="PROKAR_NTER_METHYL"/>
    <property type="match status" value="1"/>
</dbReference>
<dbReference type="AlphaFoldDB" id="X1C464"/>
<dbReference type="GO" id="GO:0015627">
    <property type="term" value="C:type II protein secretion system complex"/>
    <property type="evidence" value="ECO:0007669"/>
    <property type="project" value="InterPro"/>
</dbReference>
<dbReference type="Pfam" id="PF07963">
    <property type="entry name" value="N_methyl"/>
    <property type="match status" value="1"/>
</dbReference>
<dbReference type="InterPro" id="IPR013545">
    <property type="entry name" value="T2SS_protein-GspG_C"/>
</dbReference>
<sequence length="87" mass="9455">MKRSKKRAGFTLIELLVVVVILGILVTIVGVNVLKHPDRARQTAAATQIAFLKQGLSIYYIHHGNYPTTLQALVTTPAGDATGRWDG</sequence>
<gene>
    <name evidence="8" type="ORF">S01H4_24777</name>
</gene>
<evidence type="ECO:0000256" key="2">
    <source>
        <dbReference type="ARBA" id="ARBA00022481"/>
    </source>
</evidence>
<accession>X1C464</accession>
<keyword evidence="2" id="KW-0488">Methylation</keyword>
<evidence type="ECO:0000256" key="4">
    <source>
        <dbReference type="ARBA" id="ARBA00022989"/>
    </source>
</evidence>
<dbReference type="EMBL" id="BART01011691">
    <property type="protein sequence ID" value="GAG88142.1"/>
    <property type="molecule type" value="Genomic_DNA"/>
</dbReference>
<feature type="domain" description="Type II secretion system protein GspG C-terminal" evidence="7">
    <location>
        <begin position="32"/>
        <end position="86"/>
    </location>
</feature>
<dbReference type="PRINTS" id="PR00813">
    <property type="entry name" value="BCTERIALGSPG"/>
</dbReference>
<organism evidence="8">
    <name type="scientific">marine sediment metagenome</name>
    <dbReference type="NCBI Taxonomy" id="412755"/>
    <lineage>
        <taxon>unclassified sequences</taxon>
        <taxon>metagenomes</taxon>
        <taxon>ecological metagenomes</taxon>
    </lineage>
</organism>
<dbReference type="InterPro" id="IPR012902">
    <property type="entry name" value="N_methyl_site"/>
</dbReference>
<keyword evidence="3 6" id="KW-0812">Transmembrane</keyword>
<dbReference type="NCBIfam" id="TIGR02532">
    <property type="entry name" value="IV_pilin_GFxxxE"/>
    <property type="match status" value="1"/>
</dbReference>
<evidence type="ECO:0000256" key="1">
    <source>
        <dbReference type="ARBA" id="ARBA00004167"/>
    </source>
</evidence>
<dbReference type="PANTHER" id="PTHR30093">
    <property type="entry name" value="GENERAL SECRETION PATHWAY PROTEIN G"/>
    <property type="match status" value="1"/>
</dbReference>
<comment type="caution">
    <text evidence="8">The sequence shown here is derived from an EMBL/GenBank/DDBJ whole genome shotgun (WGS) entry which is preliminary data.</text>
</comment>
<reference evidence="8" key="1">
    <citation type="journal article" date="2014" name="Front. Microbiol.">
        <title>High frequency of phylogenetically diverse reductive dehalogenase-homologous genes in deep subseafloor sedimentary metagenomes.</title>
        <authorList>
            <person name="Kawai M."/>
            <person name="Futagami T."/>
            <person name="Toyoda A."/>
            <person name="Takaki Y."/>
            <person name="Nishi S."/>
            <person name="Hori S."/>
            <person name="Arai W."/>
            <person name="Tsubouchi T."/>
            <person name="Morono Y."/>
            <person name="Uchiyama I."/>
            <person name="Ito T."/>
            <person name="Fujiyama A."/>
            <person name="Inagaki F."/>
            <person name="Takami H."/>
        </authorList>
    </citation>
    <scope>NUCLEOTIDE SEQUENCE</scope>
    <source>
        <strain evidence="8">Expedition CK06-06</strain>
    </source>
</reference>
<evidence type="ECO:0000259" key="7">
    <source>
        <dbReference type="Pfam" id="PF08334"/>
    </source>
</evidence>
<evidence type="ECO:0000313" key="8">
    <source>
        <dbReference type="EMBL" id="GAG88142.1"/>
    </source>
</evidence>
<evidence type="ECO:0000256" key="5">
    <source>
        <dbReference type="ARBA" id="ARBA00023136"/>
    </source>
</evidence>
<proteinExistence type="predicted"/>
<dbReference type="InterPro" id="IPR000983">
    <property type="entry name" value="Bac_GSPG_pilin"/>
</dbReference>
<name>X1C464_9ZZZZ</name>
<feature type="transmembrane region" description="Helical" evidence="6">
    <location>
        <begin position="12"/>
        <end position="34"/>
    </location>
</feature>
<dbReference type="SUPFAM" id="SSF54523">
    <property type="entry name" value="Pili subunits"/>
    <property type="match status" value="1"/>
</dbReference>
<evidence type="ECO:0000256" key="3">
    <source>
        <dbReference type="ARBA" id="ARBA00022692"/>
    </source>
</evidence>
<dbReference type="InterPro" id="IPR045584">
    <property type="entry name" value="Pilin-like"/>
</dbReference>
<dbReference type="Gene3D" id="3.30.700.10">
    <property type="entry name" value="Glycoprotein, Type 4 Pilin"/>
    <property type="match status" value="1"/>
</dbReference>
<keyword evidence="5 6" id="KW-0472">Membrane</keyword>
<dbReference type="GO" id="GO:0016020">
    <property type="term" value="C:membrane"/>
    <property type="evidence" value="ECO:0007669"/>
    <property type="project" value="UniProtKB-SubCell"/>
</dbReference>
<dbReference type="GO" id="GO:0015628">
    <property type="term" value="P:protein secretion by the type II secretion system"/>
    <property type="evidence" value="ECO:0007669"/>
    <property type="project" value="InterPro"/>
</dbReference>
<evidence type="ECO:0000256" key="6">
    <source>
        <dbReference type="SAM" id="Phobius"/>
    </source>
</evidence>
<feature type="non-terminal residue" evidence="8">
    <location>
        <position position="87"/>
    </location>
</feature>
<comment type="subcellular location">
    <subcellularLocation>
        <location evidence="1">Membrane</location>
        <topology evidence="1">Single-pass membrane protein</topology>
    </subcellularLocation>
</comment>